<dbReference type="GO" id="GO:0040029">
    <property type="term" value="P:epigenetic regulation of gene expression"/>
    <property type="evidence" value="ECO:0007669"/>
    <property type="project" value="TreeGrafter"/>
</dbReference>
<dbReference type="PRINTS" id="PR01270">
    <property type="entry name" value="HDASUPER"/>
</dbReference>
<dbReference type="AlphaFoldDB" id="A0A8S1H711"/>
<name>A0A8S1H711_9PELO</name>
<gene>
    <name evidence="4" type="ORF">CAUJ_LOCUS7112</name>
</gene>
<dbReference type="Pfam" id="PF00850">
    <property type="entry name" value="Hist_deacetyl"/>
    <property type="match status" value="1"/>
</dbReference>
<sequence>MWKRKKLAVVLHAIDDVFANAAGEKNAFVVTRPPGHHASSSSSSGFCLFNNVAIAARYAMERYDVRRVLILDWDVHHGNGTQEIFYQDRNVLYMSLHRHDGGGFYPMGEPKDFSDVGEEDGVGFSVNVPFSSAKMGDLEYRAAFMKVIMPIAYEFNPELVLISSGFDAAAGDPLGEYKVSPETFALMTYELCGLAGGRTIAVLEGGYNLTAIAESAQAVVETLLHRAVVRKLVSAREQFATKKPQLHPEAWTSLRKVCHKQESYWSCLMGFQRLIGESSGSTLLDRKGRPTPTSTPKSEKTSTSSSKKLLPTPPSTTPRRSPRIAASQKKTEKTDMQKLEEEMARLMNPK</sequence>
<dbReference type="InterPro" id="IPR023696">
    <property type="entry name" value="Ureohydrolase_dom_sf"/>
</dbReference>
<evidence type="ECO:0000256" key="2">
    <source>
        <dbReference type="SAM" id="MobiDB-lite"/>
    </source>
</evidence>
<proteinExistence type="predicted"/>
<feature type="domain" description="Histone deacetylase" evidence="3">
    <location>
        <begin position="8"/>
        <end position="223"/>
    </location>
</feature>
<dbReference type="EMBL" id="CAJGYM010000020">
    <property type="protein sequence ID" value="CAD6191193.1"/>
    <property type="molecule type" value="Genomic_DNA"/>
</dbReference>
<protein>
    <recommendedName>
        <fullName evidence="3">Histone deacetylase domain-containing protein</fullName>
    </recommendedName>
</protein>
<dbReference type="GO" id="GO:0141221">
    <property type="term" value="F:histone deacetylase activity, hydrolytic mechanism"/>
    <property type="evidence" value="ECO:0007669"/>
    <property type="project" value="UniProtKB-EC"/>
</dbReference>
<dbReference type="PANTHER" id="PTHR10625:SF47">
    <property type="entry name" value="HISTONE DEACETYLASE 6"/>
    <property type="match status" value="1"/>
</dbReference>
<accession>A0A8S1H711</accession>
<dbReference type="Proteomes" id="UP000835052">
    <property type="component" value="Unassembled WGS sequence"/>
</dbReference>
<keyword evidence="5" id="KW-1185">Reference proteome</keyword>
<evidence type="ECO:0000313" key="4">
    <source>
        <dbReference type="EMBL" id="CAD6191193.1"/>
    </source>
</evidence>
<comment type="caution">
    <text evidence="4">The sequence shown here is derived from an EMBL/GenBank/DDBJ whole genome shotgun (WGS) entry which is preliminary data.</text>
</comment>
<evidence type="ECO:0000313" key="5">
    <source>
        <dbReference type="Proteomes" id="UP000835052"/>
    </source>
</evidence>
<feature type="compositionally biased region" description="Low complexity" evidence="2">
    <location>
        <begin position="290"/>
        <end position="310"/>
    </location>
</feature>
<evidence type="ECO:0000256" key="1">
    <source>
        <dbReference type="ARBA" id="ARBA00048287"/>
    </source>
</evidence>
<dbReference type="Gene3D" id="3.40.800.20">
    <property type="entry name" value="Histone deacetylase domain"/>
    <property type="match status" value="1"/>
</dbReference>
<dbReference type="InterPro" id="IPR000286">
    <property type="entry name" value="HDACs"/>
</dbReference>
<comment type="catalytic activity">
    <reaction evidence="1">
        <text>N(6)-acetyl-L-lysyl-[histone] + H2O = L-lysyl-[histone] + acetate</text>
        <dbReference type="Rhea" id="RHEA:58196"/>
        <dbReference type="Rhea" id="RHEA-COMP:9845"/>
        <dbReference type="Rhea" id="RHEA-COMP:11338"/>
        <dbReference type="ChEBI" id="CHEBI:15377"/>
        <dbReference type="ChEBI" id="CHEBI:29969"/>
        <dbReference type="ChEBI" id="CHEBI:30089"/>
        <dbReference type="ChEBI" id="CHEBI:61930"/>
        <dbReference type="EC" id="3.5.1.98"/>
    </reaction>
</comment>
<dbReference type="GO" id="GO:0000118">
    <property type="term" value="C:histone deacetylase complex"/>
    <property type="evidence" value="ECO:0007669"/>
    <property type="project" value="TreeGrafter"/>
</dbReference>
<dbReference type="InterPro" id="IPR037138">
    <property type="entry name" value="His_deacetylse_dom_sf"/>
</dbReference>
<dbReference type="InterPro" id="IPR023801">
    <property type="entry name" value="His_deacetylse_dom"/>
</dbReference>
<organism evidence="4 5">
    <name type="scientific">Caenorhabditis auriculariae</name>
    <dbReference type="NCBI Taxonomy" id="2777116"/>
    <lineage>
        <taxon>Eukaryota</taxon>
        <taxon>Metazoa</taxon>
        <taxon>Ecdysozoa</taxon>
        <taxon>Nematoda</taxon>
        <taxon>Chromadorea</taxon>
        <taxon>Rhabditida</taxon>
        <taxon>Rhabditina</taxon>
        <taxon>Rhabditomorpha</taxon>
        <taxon>Rhabditoidea</taxon>
        <taxon>Rhabditidae</taxon>
        <taxon>Peloderinae</taxon>
        <taxon>Caenorhabditis</taxon>
    </lineage>
</organism>
<feature type="region of interest" description="Disordered" evidence="2">
    <location>
        <begin position="280"/>
        <end position="336"/>
    </location>
</feature>
<dbReference type="SUPFAM" id="SSF52768">
    <property type="entry name" value="Arginase/deacetylase"/>
    <property type="match status" value="1"/>
</dbReference>
<dbReference type="OrthoDB" id="424012at2759"/>
<dbReference type="PANTHER" id="PTHR10625">
    <property type="entry name" value="HISTONE DEACETYLASE HDAC1-RELATED"/>
    <property type="match status" value="1"/>
</dbReference>
<evidence type="ECO:0000259" key="3">
    <source>
        <dbReference type="Pfam" id="PF00850"/>
    </source>
</evidence>
<reference evidence="4" key="1">
    <citation type="submission" date="2020-10" db="EMBL/GenBank/DDBJ databases">
        <authorList>
            <person name="Kikuchi T."/>
        </authorList>
    </citation>
    <scope>NUCLEOTIDE SEQUENCE</scope>
    <source>
        <strain evidence="4">NKZ352</strain>
    </source>
</reference>